<sequence length="56" mass="6057">MYSQCISSRFAYFSYHSLFSVPIRGCPTTHVQAQSQQPTAIRPIAIGPVMTGGAVP</sequence>
<evidence type="ECO:0000313" key="1">
    <source>
        <dbReference type="EMBL" id="ORZ29177.1"/>
    </source>
</evidence>
<feature type="non-terminal residue" evidence="1">
    <location>
        <position position="56"/>
    </location>
</feature>
<dbReference type="Proteomes" id="UP000193411">
    <property type="component" value="Unassembled WGS sequence"/>
</dbReference>
<protein>
    <submittedName>
        <fullName evidence="1">Uncharacterized protein</fullName>
    </submittedName>
</protein>
<reference evidence="1 2" key="1">
    <citation type="submission" date="2016-07" db="EMBL/GenBank/DDBJ databases">
        <title>Pervasive Adenine N6-methylation of Active Genes in Fungi.</title>
        <authorList>
            <consortium name="DOE Joint Genome Institute"/>
            <person name="Mondo S.J."/>
            <person name="Dannebaum R.O."/>
            <person name="Kuo R.C."/>
            <person name="Labutti K."/>
            <person name="Haridas S."/>
            <person name="Kuo A."/>
            <person name="Salamov A."/>
            <person name="Ahrendt S.R."/>
            <person name="Lipzen A."/>
            <person name="Sullivan W."/>
            <person name="Andreopoulos W.B."/>
            <person name="Clum A."/>
            <person name="Lindquist E."/>
            <person name="Daum C."/>
            <person name="Ramamoorthy G.K."/>
            <person name="Gryganskyi A."/>
            <person name="Culley D."/>
            <person name="Magnuson J.K."/>
            <person name="James T.Y."/>
            <person name="O'Malley M.A."/>
            <person name="Stajich J.E."/>
            <person name="Spatafora J.W."/>
            <person name="Visel A."/>
            <person name="Grigoriev I.V."/>
        </authorList>
    </citation>
    <scope>NUCLEOTIDE SEQUENCE [LARGE SCALE GENOMIC DNA]</scope>
    <source>
        <strain evidence="1 2">PL171</strain>
    </source>
</reference>
<keyword evidence="2" id="KW-1185">Reference proteome</keyword>
<evidence type="ECO:0000313" key="2">
    <source>
        <dbReference type="Proteomes" id="UP000193411"/>
    </source>
</evidence>
<dbReference type="AlphaFoldDB" id="A0A1Y2H3P4"/>
<proteinExistence type="predicted"/>
<gene>
    <name evidence="1" type="ORF">BCR44DRAFT_1454496</name>
</gene>
<accession>A0A1Y2H3P4</accession>
<name>A0A1Y2H3P4_9FUNG</name>
<organism evidence="1 2">
    <name type="scientific">Catenaria anguillulae PL171</name>
    <dbReference type="NCBI Taxonomy" id="765915"/>
    <lineage>
        <taxon>Eukaryota</taxon>
        <taxon>Fungi</taxon>
        <taxon>Fungi incertae sedis</taxon>
        <taxon>Blastocladiomycota</taxon>
        <taxon>Blastocladiomycetes</taxon>
        <taxon>Blastocladiales</taxon>
        <taxon>Catenariaceae</taxon>
        <taxon>Catenaria</taxon>
    </lineage>
</organism>
<dbReference type="EMBL" id="MCFL01000313">
    <property type="protein sequence ID" value="ORZ29177.1"/>
    <property type="molecule type" value="Genomic_DNA"/>
</dbReference>
<comment type="caution">
    <text evidence="1">The sequence shown here is derived from an EMBL/GenBank/DDBJ whole genome shotgun (WGS) entry which is preliminary data.</text>
</comment>